<dbReference type="Gene3D" id="1.10.10.60">
    <property type="entry name" value="Homeodomain-like"/>
    <property type="match status" value="1"/>
</dbReference>
<dbReference type="InterPro" id="IPR017970">
    <property type="entry name" value="Homeobox_CS"/>
</dbReference>
<keyword evidence="15" id="KW-1185">Reference proteome</keyword>
<name>A0A915EQ14_9BILA</name>
<feature type="domain" description="Homeobox" evidence="14">
    <location>
        <begin position="330"/>
        <end position="390"/>
    </location>
</feature>
<dbReference type="PROSITE" id="PS50071">
    <property type="entry name" value="HOMEOBOX_2"/>
    <property type="match status" value="1"/>
</dbReference>
<dbReference type="InterPro" id="IPR001356">
    <property type="entry name" value="HD"/>
</dbReference>
<dbReference type="GO" id="GO:0005634">
    <property type="term" value="C:nucleus"/>
    <property type="evidence" value="ECO:0007669"/>
    <property type="project" value="UniProtKB-SubCell"/>
</dbReference>
<dbReference type="InterPro" id="IPR050453">
    <property type="entry name" value="LIM_Homeobox_TF"/>
</dbReference>
<dbReference type="Proteomes" id="UP000887574">
    <property type="component" value="Unplaced"/>
</dbReference>
<evidence type="ECO:0000313" key="15">
    <source>
        <dbReference type="Proteomes" id="UP000887574"/>
    </source>
</evidence>
<dbReference type="PROSITE" id="PS00027">
    <property type="entry name" value="HOMEOBOX_1"/>
    <property type="match status" value="1"/>
</dbReference>
<keyword evidence="5 10" id="KW-0440">LIM domain</keyword>
<organism evidence="15 16">
    <name type="scientific">Ditylenchus dipsaci</name>
    <dbReference type="NCBI Taxonomy" id="166011"/>
    <lineage>
        <taxon>Eukaryota</taxon>
        <taxon>Metazoa</taxon>
        <taxon>Ecdysozoa</taxon>
        <taxon>Nematoda</taxon>
        <taxon>Chromadorea</taxon>
        <taxon>Rhabditida</taxon>
        <taxon>Tylenchina</taxon>
        <taxon>Tylenchomorpha</taxon>
        <taxon>Sphaerularioidea</taxon>
        <taxon>Anguinidae</taxon>
        <taxon>Anguininae</taxon>
        <taxon>Ditylenchus</taxon>
    </lineage>
</organism>
<keyword evidence="3" id="KW-0677">Repeat</keyword>
<evidence type="ECO:0000256" key="3">
    <source>
        <dbReference type="ARBA" id="ARBA00022737"/>
    </source>
</evidence>
<dbReference type="InterPro" id="IPR001781">
    <property type="entry name" value="Znf_LIM"/>
</dbReference>
<dbReference type="Pfam" id="PF00046">
    <property type="entry name" value="Homeodomain"/>
    <property type="match status" value="1"/>
</dbReference>
<dbReference type="GO" id="GO:0045664">
    <property type="term" value="P:regulation of neuron differentiation"/>
    <property type="evidence" value="ECO:0007669"/>
    <property type="project" value="UniProtKB-ARBA"/>
</dbReference>
<dbReference type="GO" id="GO:0030182">
    <property type="term" value="P:neuron differentiation"/>
    <property type="evidence" value="ECO:0007669"/>
    <property type="project" value="TreeGrafter"/>
</dbReference>
<keyword evidence="8 9" id="KW-0539">Nucleus</keyword>
<evidence type="ECO:0000256" key="2">
    <source>
        <dbReference type="ARBA" id="ARBA00022723"/>
    </source>
</evidence>
<keyword evidence="4 10" id="KW-0862">Zinc</keyword>
<feature type="domain" description="LIM zinc-binding" evidence="13">
    <location>
        <begin position="165"/>
        <end position="230"/>
    </location>
</feature>
<evidence type="ECO:0000256" key="10">
    <source>
        <dbReference type="PROSITE-ProRule" id="PRU00125"/>
    </source>
</evidence>
<evidence type="ECO:0000259" key="14">
    <source>
        <dbReference type="PROSITE" id="PS50071"/>
    </source>
</evidence>
<feature type="region of interest" description="Disordered" evidence="12">
    <location>
        <begin position="234"/>
        <end position="259"/>
    </location>
</feature>
<evidence type="ECO:0000259" key="13">
    <source>
        <dbReference type="PROSITE" id="PS50023"/>
    </source>
</evidence>
<dbReference type="FunFam" id="1.10.10.60:FF:000027">
    <property type="entry name" value="LIM/homeobox protein Lhx9"/>
    <property type="match status" value="1"/>
</dbReference>
<dbReference type="CDD" id="cd00086">
    <property type="entry name" value="homeodomain"/>
    <property type="match status" value="1"/>
</dbReference>
<dbReference type="SMART" id="SM00389">
    <property type="entry name" value="HOX"/>
    <property type="match status" value="1"/>
</dbReference>
<dbReference type="GO" id="GO:0000981">
    <property type="term" value="F:DNA-binding transcription factor activity, RNA polymerase II-specific"/>
    <property type="evidence" value="ECO:0007669"/>
    <property type="project" value="InterPro"/>
</dbReference>
<evidence type="ECO:0000256" key="8">
    <source>
        <dbReference type="ARBA" id="ARBA00023242"/>
    </source>
</evidence>
<dbReference type="PANTHER" id="PTHR24208">
    <property type="entry name" value="LIM/HOMEOBOX PROTEIN LHX"/>
    <property type="match status" value="1"/>
</dbReference>
<dbReference type="WBParaSite" id="jg827.1">
    <property type="protein sequence ID" value="jg827.1"/>
    <property type="gene ID" value="jg827"/>
</dbReference>
<dbReference type="GO" id="GO:0000977">
    <property type="term" value="F:RNA polymerase II transcription regulatory region sequence-specific DNA binding"/>
    <property type="evidence" value="ECO:0007669"/>
    <property type="project" value="TreeGrafter"/>
</dbReference>
<dbReference type="SMART" id="SM00132">
    <property type="entry name" value="LIM"/>
    <property type="match status" value="2"/>
</dbReference>
<keyword evidence="2 10" id="KW-0479">Metal-binding</keyword>
<evidence type="ECO:0000313" key="16">
    <source>
        <dbReference type="WBParaSite" id="jg827.1"/>
    </source>
</evidence>
<dbReference type="AlphaFoldDB" id="A0A915EQ14"/>
<evidence type="ECO:0000256" key="4">
    <source>
        <dbReference type="ARBA" id="ARBA00022833"/>
    </source>
</evidence>
<dbReference type="GO" id="GO:0046872">
    <property type="term" value="F:metal ion binding"/>
    <property type="evidence" value="ECO:0007669"/>
    <property type="project" value="UniProtKB-KW"/>
</dbReference>
<keyword evidence="7 9" id="KW-0371">Homeobox</keyword>
<accession>A0A915EQ14</accession>
<dbReference type="Pfam" id="PF00412">
    <property type="entry name" value="LIM"/>
    <property type="match status" value="1"/>
</dbReference>
<evidence type="ECO:0000256" key="9">
    <source>
        <dbReference type="PROSITE-ProRule" id="PRU00108"/>
    </source>
</evidence>
<dbReference type="Gene3D" id="2.10.110.10">
    <property type="entry name" value="Cysteine Rich Protein"/>
    <property type="match status" value="2"/>
</dbReference>
<evidence type="ECO:0000256" key="12">
    <source>
        <dbReference type="SAM" id="MobiDB-lite"/>
    </source>
</evidence>
<dbReference type="GO" id="GO:0045944">
    <property type="term" value="P:positive regulation of transcription by RNA polymerase II"/>
    <property type="evidence" value="ECO:0007669"/>
    <property type="project" value="UniProtKB-ARBA"/>
</dbReference>
<reference evidence="16" key="1">
    <citation type="submission" date="2022-11" db="UniProtKB">
        <authorList>
            <consortium name="WormBaseParasite"/>
        </authorList>
    </citation>
    <scope>IDENTIFICATION</scope>
</reference>
<dbReference type="InterPro" id="IPR009057">
    <property type="entry name" value="Homeodomain-like_sf"/>
</dbReference>
<dbReference type="PROSITE" id="PS00478">
    <property type="entry name" value="LIM_DOMAIN_1"/>
    <property type="match status" value="1"/>
</dbReference>
<protein>
    <submittedName>
        <fullName evidence="16">Uncharacterized protein</fullName>
    </submittedName>
</protein>
<evidence type="ECO:0000256" key="1">
    <source>
        <dbReference type="ARBA" id="ARBA00004123"/>
    </source>
</evidence>
<comment type="subcellular location">
    <subcellularLocation>
        <location evidence="1 9 11">Nucleus</location>
    </subcellularLocation>
</comment>
<dbReference type="PANTHER" id="PTHR24208:SF168">
    <property type="entry name" value="PROTEIN APTEROUS"/>
    <property type="match status" value="1"/>
</dbReference>
<feature type="DNA-binding region" description="Homeobox" evidence="9">
    <location>
        <begin position="332"/>
        <end position="391"/>
    </location>
</feature>
<sequence>MLFLSALDEQQHSDDHANSMALFTSLTNGKLTSLDFGGTHFSGVLPAGGQAVDCCYTLASSSSYCSQNTSNAILEQHEGATCPGATAQRYIFKEEREEYTPVISMSPTTECGLCGTKISEVCKSFFLIGQQSWHTHCARCCVCGEHLATTPTCFHRDGLFKFINRSCERCCHAIGVGEIVMHATRDKVFHLNCFNCALCAQALRPGDTYFLGAQPGAIFCQSHYDMMIPLGDIESPPAPTTESRTSKKRSVFNKEVESDHMSMPAMETDLCEEGHMSADCSPSSCKGAILNHTSSSNSLKLDSSSAANSCYGGECGGAGEDDTFSVNGSSKAKRLRTSFKHHQLRTMKTYFNLNHNPDAKDLKQLAQKTGLTKRVLQVWFQNARAKYRRFLPTNVHLGSRPVSKNSMECTEEDCNSSSNVTVSSISV</sequence>
<dbReference type="SUPFAM" id="SSF46689">
    <property type="entry name" value="Homeodomain-like"/>
    <property type="match status" value="1"/>
</dbReference>
<dbReference type="PROSITE" id="PS50023">
    <property type="entry name" value="LIM_DOMAIN_2"/>
    <property type="match status" value="1"/>
</dbReference>
<proteinExistence type="predicted"/>
<keyword evidence="6 9" id="KW-0238">DNA-binding</keyword>
<evidence type="ECO:0000256" key="5">
    <source>
        <dbReference type="ARBA" id="ARBA00023038"/>
    </source>
</evidence>
<evidence type="ECO:0000256" key="6">
    <source>
        <dbReference type="ARBA" id="ARBA00023125"/>
    </source>
</evidence>
<evidence type="ECO:0000256" key="11">
    <source>
        <dbReference type="RuleBase" id="RU000682"/>
    </source>
</evidence>
<evidence type="ECO:0000256" key="7">
    <source>
        <dbReference type="ARBA" id="ARBA00023155"/>
    </source>
</evidence>